<evidence type="ECO:0000313" key="3">
    <source>
        <dbReference type="Proteomes" id="UP000652219"/>
    </source>
</evidence>
<dbReference type="AlphaFoldDB" id="A0A8H6J7I6"/>
<dbReference type="Proteomes" id="UP000652219">
    <property type="component" value="Unassembled WGS sequence"/>
</dbReference>
<reference evidence="2 3" key="1">
    <citation type="journal article" date="2020" name="Phytopathology">
        <title>Genome Sequence Resources of Colletotrichum truncatum, C. plurivorum, C. musicola, and C. sojae: Four Species Pathogenic to Soybean (Glycine max).</title>
        <authorList>
            <person name="Rogerio F."/>
            <person name="Boufleur T.R."/>
            <person name="Ciampi-Guillardi M."/>
            <person name="Sukno S.A."/>
            <person name="Thon M.R."/>
            <person name="Massola Junior N.S."/>
            <person name="Baroncelli R."/>
        </authorList>
    </citation>
    <scope>NUCLEOTIDE SEQUENCE [LARGE SCALE GENOMIC DNA]</scope>
    <source>
        <strain evidence="2 3">LFN0009</strain>
    </source>
</reference>
<evidence type="ECO:0000256" key="1">
    <source>
        <dbReference type="SAM" id="MobiDB-lite"/>
    </source>
</evidence>
<organism evidence="2 3">
    <name type="scientific">Colletotrichum sojae</name>
    <dbReference type="NCBI Taxonomy" id="2175907"/>
    <lineage>
        <taxon>Eukaryota</taxon>
        <taxon>Fungi</taxon>
        <taxon>Dikarya</taxon>
        <taxon>Ascomycota</taxon>
        <taxon>Pezizomycotina</taxon>
        <taxon>Sordariomycetes</taxon>
        <taxon>Hypocreomycetidae</taxon>
        <taxon>Glomerellales</taxon>
        <taxon>Glomerellaceae</taxon>
        <taxon>Colletotrichum</taxon>
        <taxon>Colletotrichum orchidearum species complex</taxon>
    </lineage>
</organism>
<feature type="region of interest" description="Disordered" evidence="1">
    <location>
        <begin position="88"/>
        <end position="112"/>
    </location>
</feature>
<keyword evidence="3" id="KW-1185">Reference proteome</keyword>
<accession>A0A8H6J7I6</accession>
<gene>
    <name evidence="2" type="ORF">CSOJ01_08093</name>
</gene>
<dbReference type="EMBL" id="WIGN01000134">
    <property type="protein sequence ID" value="KAF6807578.1"/>
    <property type="molecule type" value="Genomic_DNA"/>
</dbReference>
<evidence type="ECO:0000313" key="2">
    <source>
        <dbReference type="EMBL" id="KAF6807578.1"/>
    </source>
</evidence>
<comment type="caution">
    <text evidence="2">The sequence shown here is derived from an EMBL/GenBank/DDBJ whole genome shotgun (WGS) entry which is preliminary data.</text>
</comment>
<protein>
    <submittedName>
        <fullName evidence="2">Uncharacterized protein</fullName>
    </submittedName>
</protein>
<name>A0A8H6J7I6_9PEZI</name>
<feature type="compositionally biased region" description="Basic and acidic residues" evidence="1">
    <location>
        <begin position="95"/>
        <end position="112"/>
    </location>
</feature>
<sequence length="112" mass="12287">MDLWWTVTGIPPSGHSTPFHSLHVDILAIANANTSASTNTYALSLSPFDPPSPSRAPAHSHEIQVRDPLWTLLGHGLMLFLPSTRPPANGPLHRSALEKPPKRLVKCRDKSR</sequence>
<proteinExistence type="predicted"/>